<dbReference type="RefSeq" id="WP_350257483.1">
    <property type="nucleotide sequence ID" value="NZ_CP138335.1"/>
</dbReference>
<evidence type="ECO:0000259" key="5">
    <source>
        <dbReference type="PROSITE" id="PS50305"/>
    </source>
</evidence>
<protein>
    <recommendedName>
        <fullName evidence="1">protein acetyllysine N-acetyltransferase</fullName>
        <ecNumber evidence="1">2.3.1.286</ecNumber>
    </recommendedName>
</protein>
<keyword evidence="4" id="KW-0479">Metal-binding</keyword>
<accession>A0AAU7V4Z6</accession>
<proteinExistence type="predicted"/>
<dbReference type="SUPFAM" id="SSF52467">
    <property type="entry name" value="DHS-like NAD/FAD-binding domain"/>
    <property type="match status" value="1"/>
</dbReference>
<dbReference type="Gene3D" id="3.40.50.1220">
    <property type="entry name" value="TPP-binding domain"/>
    <property type="match status" value="1"/>
</dbReference>
<dbReference type="InterPro" id="IPR050134">
    <property type="entry name" value="NAD-dep_sirtuin_deacylases"/>
</dbReference>
<dbReference type="KEGG" id="sapp:SAC06_06385"/>
<dbReference type="PANTHER" id="PTHR11085:SF4">
    <property type="entry name" value="NAD-DEPENDENT PROTEIN DEACYLASE"/>
    <property type="match status" value="1"/>
</dbReference>
<keyword evidence="2 6" id="KW-0808">Transferase</keyword>
<feature type="binding site" evidence="4">
    <location>
        <position position="141"/>
    </location>
    <ligand>
        <name>Zn(2+)</name>
        <dbReference type="ChEBI" id="CHEBI:29105"/>
    </ligand>
</feature>
<dbReference type="PROSITE" id="PS50305">
    <property type="entry name" value="SIRTUIN"/>
    <property type="match status" value="1"/>
</dbReference>
<feature type="active site" description="Proton acceptor" evidence="4">
    <location>
        <position position="119"/>
    </location>
</feature>
<dbReference type="InterPro" id="IPR026590">
    <property type="entry name" value="Ssirtuin_cat_dom"/>
</dbReference>
<evidence type="ECO:0000256" key="4">
    <source>
        <dbReference type="PROSITE-ProRule" id="PRU00236"/>
    </source>
</evidence>
<gene>
    <name evidence="6" type="ORF">SAC06_06385</name>
</gene>
<dbReference type="PANTHER" id="PTHR11085">
    <property type="entry name" value="NAD-DEPENDENT PROTEIN DEACYLASE SIRTUIN-5, MITOCHONDRIAL-RELATED"/>
    <property type="match status" value="1"/>
</dbReference>
<organism evidence="6">
    <name type="scientific">Scrofimicrobium appendicitidis</name>
    <dbReference type="NCBI Taxonomy" id="3079930"/>
    <lineage>
        <taxon>Bacteria</taxon>
        <taxon>Bacillati</taxon>
        <taxon>Actinomycetota</taxon>
        <taxon>Actinomycetes</taxon>
        <taxon>Actinomycetales</taxon>
        <taxon>Actinomycetaceae</taxon>
        <taxon>Scrofimicrobium</taxon>
    </lineage>
</organism>
<evidence type="ECO:0000256" key="3">
    <source>
        <dbReference type="ARBA" id="ARBA00023027"/>
    </source>
</evidence>
<feature type="binding site" evidence="4">
    <location>
        <position position="127"/>
    </location>
    <ligand>
        <name>Zn(2+)</name>
        <dbReference type="ChEBI" id="CHEBI:29105"/>
    </ligand>
</feature>
<feature type="binding site" evidence="4">
    <location>
        <position position="130"/>
    </location>
    <ligand>
        <name>Zn(2+)</name>
        <dbReference type="ChEBI" id="CHEBI:29105"/>
    </ligand>
</feature>
<dbReference type="Pfam" id="PF02146">
    <property type="entry name" value="SIR2"/>
    <property type="match status" value="1"/>
</dbReference>
<evidence type="ECO:0000256" key="1">
    <source>
        <dbReference type="ARBA" id="ARBA00012928"/>
    </source>
</evidence>
<dbReference type="EC" id="2.3.1.286" evidence="1"/>
<dbReference type="Gene3D" id="3.30.1600.10">
    <property type="entry name" value="SIR2/SIRT2 'Small Domain"/>
    <property type="match status" value="1"/>
</dbReference>
<sequence>MSNSSAERLVDLIRDARQPVFFGGAGVSTESGLPDFRSAEARQQTRARFGVSPEQILSASFFAAHPETFYRYLHEFLLTPGVEPNRAHRVLAKWGTEIVTQNIDGLHQAAGSDPVWELHGTLATSHCLDCGRSRPTGPIRCECGGLLKPDIVLYEEALPAAALRGAAAALAAADLILVAGTSLNVYPAAGLIPPGTPLAVVNLEPVPISAEVVIHEPVGKVLAWVDDQLTT</sequence>
<dbReference type="EMBL" id="CP138335">
    <property type="protein sequence ID" value="XBW07277.1"/>
    <property type="molecule type" value="Genomic_DNA"/>
</dbReference>
<keyword evidence="4" id="KW-0862">Zinc</keyword>
<evidence type="ECO:0000313" key="6">
    <source>
        <dbReference type="EMBL" id="XBW07277.1"/>
    </source>
</evidence>
<keyword evidence="6" id="KW-0012">Acyltransferase</keyword>
<feature type="domain" description="Deacetylase sirtuin-type" evidence="5">
    <location>
        <begin position="1"/>
        <end position="231"/>
    </location>
</feature>
<dbReference type="InterPro" id="IPR026591">
    <property type="entry name" value="Sirtuin_cat_small_dom_sf"/>
</dbReference>
<dbReference type="GO" id="GO:0070403">
    <property type="term" value="F:NAD+ binding"/>
    <property type="evidence" value="ECO:0007669"/>
    <property type="project" value="InterPro"/>
</dbReference>
<dbReference type="InterPro" id="IPR029035">
    <property type="entry name" value="DHS-like_NAD/FAD-binding_dom"/>
</dbReference>
<dbReference type="InterPro" id="IPR003000">
    <property type="entry name" value="Sirtuin"/>
</dbReference>
<dbReference type="AlphaFoldDB" id="A0AAU7V4Z6"/>
<keyword evidence="3" id="KW-0520">NAD</keyword>
<dbReference type="GO" id="GO:0017136">
    <property type="term" value="F:histone deacetylase activity, NAD-dependent"/>
    <property type="evidence" value="ECO:0007669"/>
    <property type="project" value="TreeGrafter"/>
</dbReference>
<dbReference type="GO" id="GO:0046872">
    <property type="term" value="F:metal ion binding"/>
    <property type="evidence" value="ECO:0007669"/>
    <property type="project" value="UniProtKB-KW"/>
</dbReference>
<feature type="binding site" evidence="4">
    <location>
        <position position="143"/>
    </location>
    <ligand>
        <name>Zn(2+)</name>
        <dbReference type="ChEBI" id="CHEBI:29105"/>
    </ligand>
</feature>
<reference evidence="6" key="1">
    <citation type="submission" date="2023-11" db="EMBL/GenBank/DDBJ databases">
        <title>Scrofimicrobium hongkongense sp. nov., isolated from a patient with peritonitis.</title>
        <authorList>
            <person name="Lao H.Y."/>
            <person name="Wong A.Y.P."/>
            <person name="Ng T.L."/>
            <person name="Wong R.Y.L."/>
            <person name="Yau M.C.Y."/>
            <person name="Lam J.Y.W."/>
            <person name="Siu G.K.H."/>
        </authorList>
    </citation>
    <scope>NUCLEOTIDE SEQUENCE</scope>
    <source>
        <strain evidence="6">R131</strain>
    </source>
</reference>
<evidence type="ECO:0000256" key="2">
    <source>
        <dbReference type="ARBA" id="ARBA00022679"/>
    </source>
</evidence>
<name>A0AAU7V4Z6_9ACTO</name>